<gene>
    <name evidence="1" type="ORF">EQG68_00900</name>
</gene>
<dbReference type="PROSITE" id="PS51257">
    <property type="entry name" value="PROKAR_LIPOPROTEIN"/>
    <property type="match status" value="1"/>
</dbReference>
<dbReference type="Proteomes" id="UP000289734">
    <property type="component" value="Unassembled WGS sequence"/>
</dbReference>
<keyword evidence="2" id="KW-1185">Reference proteome</keyword>
<reference evidence="2" key="1">
    <citation type="submission" date="2019-01" db="EMBL/GenBank/DDBJ databases">
        <title>Cytophagaceae bacterium strain CAR-16.</title>
        <authorList>
            <person name="Chen W.-M."/>
        </authorList>
    </citation>
    <scope>NUCLEOTIDE SEQUENCE [LARGE SCALE GENOMIC DNA]</scope>
    <source>
        <strain evidence="2">ICH-30</strain>
    </source>
</reference>
<evidence type="ECO:0008006" key="3">
    <source>
        <dbReference type="Google" id="ProtNLM"/>
    </source>
</evidence>
<dbReference type="EMBL" id="SBKQ01000001">
    <property type="protein sequence ID" value="RXR35485.1"/>
    <property type="molecule type" value="Genomic_DNA"/>
</dbReference>
<organism evidence="1 2">
    <name type="scientific">Flavobacterium piscinae</name>
    <dbReference type="NCBI Taxonomy" id="2506424"/>
    <lineage>
        <taxon>Bacteria</taxon>
        <taxon>Pseudomonadati</taxon>
        <taxon>Bacteroidota</taxon>
        <taxon>Flavobacteriia</taxon>
        <taxon>Flavobacteriales</taxon>
        <taxon>Flavobacteriaceae</taxon>
        <taxon>Flavobacterium</taxon>
    </lineage>
</organism>
<proteinExistence type="predicted"/>
<evidence type="ECO:0000313" key="1">
    <source>
        <dbReference type="EMBL" id="RXR35485.1"/>
    </source>
</evidence>
<dbReference type="AlphaFoldDB" id="A0A4Q1L012"/>
<sequence length="146" mass="17341">MNRKLKIVLILFSILLISCNPFHENRVLEHENELLLLISKLEKYENGTFSSDEIDEFIIENVRDLDIDFIVKNSGKKNPDYSGFIEESDSLIIFIKRSKSILDKEKRIIYDFNKTPRNFGNDTITLANYRIIQLNHRWYYSEEGFD</sequence>
<evidence type="ECO:0000313" key="2">
    <source>
        <dbReference type="Proteomes" id="UP000289734"/>
    </source>
</evidence>
<accession>A0A4Q1L012</accession>
<dbReference type="OrthoDB" id="1366026at2"/>
<comment type="caution">
    <text evidence="1">The sequence shown here is derived from an EMBL/GenBank/DDBJ whole genome shotgun (WGS) entry which is preliminary data.</text>
</comment>
<protein>
    <recommendedName>
        <fullName evidence="3">Lipoprotein</fullName>
    </recommendedName>
</protein>
<dbReference type="RefSeq" id="WP_129462908.1">
    <property type="nucleotide sequence ID" value="NZ_SBKQ01000001.1"/>
</dbReference>
<name>A0A4Q1L012_9FLAO</name>